<reference evidence="1" key="1">
    <citation type="submission" date="2022-05" db="EMBL/GenBank/DDBJ databases">
        <authorList>
            <person name="Park J.-S."/>
        </authorList>
    </citation>
    <scope>NUCLEOTIDE SEQUENCE</scope>
    <source>
        <strain evidence="1">2012CJ34-3</strain>
    </source>
</reference>
<dbReference type="RefSeq" id="WP_099563701.1">
    <property type="nucleotide sequence ID" value="NZ_JAMFLZ010000004.1"/>
</dbReference>
<comment type="caution">
    <text evidence="1">The sequence shown here is derived from an EMBL/GenBank/DDBJ whole genome shotgun (WGS) entry which is preliminary data.</text>
</comment>
<evidence type="ECO:0008006" key="3">
    <source>
        <dbReference type="Google" id="ProtNLM"/>
    </source>
</evidence>
<sequence length="124" mass="14506">MFLKGLHKWLASIALLAVIVSFSGFTYYPSSYHKTQTELVINNTSSHQAISKSFSFLKRSPQNITFNQYTTFCFKWLLNTHQYNFSITLKSQKEAILQFNKQMFLEQNLIAQIFSDDYQSNLIK</sequence>
<evidence type="ECO:0000313" key="1">
    <source>
        <dbReference type="EMBL" id="MCL6295788.1"/>
    </source>
</evidence>
<organism evidence="1 2">
    <name type="scientific">Jejuia spongiicola</name>
    <dbReference type="NCBI Taxonomy" id="2942207"/>
    <lineage>
        <taxon>Bacteria</taxon>
        <taxon>Pseudomonadati</taxon>
        <taxon>Bacteroidota</taxon>
        <taxon>Flavobacteriia</taxon>
        <taxon>Flavobacteriales</taxon>
        <taxon>Flavobacteriaceae</taxon>
        <taxon>Jejuia</taxon>
    </lineage>
</organism>
<dbReference type="Proteomes" id="UP001165381">
    <property type="component" value="Unassembled WGS sequence"/>
</dbReference>
<dbReference type="EMBL" id="JAMFLZ010000004">
    <property type="protein sequence ID" value="MCL6295788.1"/>
    <property type="molecule type" value="Genomic_DNA"/>
</dbReference>
<proteinExistence type="predicted"/>
<evidence type="ECO:0000313" key="2">
    <source>
        <dbReference type="Proteomes" id="UP001165381"/>
    </source>
</evidence>
<accession>A0ABT0QGP9</accession>
<name>A0ABT0QGP9_9FLAO</name>
<protein>
    <recommendedName>
        <fullName evidence="3">DUF4230 domain-containing protein</fullName>
    </recommendedName>
</protein>
<gene>
    <name evidence="1" type="ORF">M3P09_12330</name>
</gene>
<keyword evidence="2" id="KW-1185">Reference proteome</keyword>